<keyword evidence="2" id="KW-1185">Reference proteome</keyword>
<protein>
    <submittedName>
        <fullName evidence="1">Uncharacterized protein</fullName>
    </submittedName>
</protein>
<evidence type="ECO:0000313" key="1">
    <source>
        <dbReference type="EMBL" id="KAI6659782.1"/>
    </source>
</evidence>
<organism evidence="1 2">
    <name type="scientific">Oopsacas minuta</name>
    <dbReference type="NCBI Taxonomy" id="111878"/>
    <lineage>
        <taxon>Eukaryota</taxon>
        <taxon>Metazoa</taxon>
        <taxon>Porifera</taxon>
        <taxon>Hexactinellida</taxon>
        <taxon>Hexasterophora</taxon>
        <taxon>Lyssacinosida</taxon>
        <taxon>Leucopsacidae</taxon>
        <taxon>Oopsacas</taxon>
    </lineage>
</organism>
<accession>A0AAV7KEK7</accession>
<dbReference type="Proteomes" id="UP001165289">
    <property type="component" value="Unassembled WGS sequence"/>
</dbReference>
<dbReference type="EMBL" id="JAKMXF010000049">
    <property type="protein sequence ID" value="KAI6659782.1"/>
    <property type="molecule type" value="Genomic_DNA"/>
</dbReference>
<reference evidence="1 2" key="1">
    <citation type="journal article" date="2023" name="BMC Biol.">
        <title>The compact genome of the sponge Oopsacas minuta (Hexactinellida) is lacking key metazoan core genes.</title>
        <authorList>
            <person name="Santini S."/>
            <person name="Schenkelaars Q."/>
            <person name="Jourda C."/>
            <person name="Duchesne M."/>
            <person name="Belahbib H."/>
            <person name="Rocher C."/>
            <person name="Selva M."/>
            <person name="Riesgo A."/>
            <person name="Vervoort M."/>
            <person name="Leys S.P."/>
            <person name="Kodjabachian L."/>
            <person name="Le Bivic A."/>
            <person name="Borchiellini C."/>
            <person name="Claverie J.M."/>
            <person name="Renard E."/>
        </authorList>
    </citation>
    <scope>NUCLEOTIDE SEQUENCE [LARGE SCALE GENOMIC DNA]</scope>
    <source>
        <strain evidence="1">SPO-2</strain>
    </source>
</reference>
<dbReference type="AlphaFoldDB" id="A0AAV7KEK7"/>
<gene>
    <name evidence="1" type="ORF">LOD99_10637</name>
</gene>
<evidence type="ECO:0000313" key="2">
    <source>
        <dbReference type="Proteomes" id="UP001165289"/>
    </source>
</evidence>
<sequence>MLVNEPSPIIRVQDVWGGAILTEDLHQMFSHLDRSLGFERPQDGELAEAVLIVEDVLIVFVWAYLHTHKVSLPMQPNILGHDRSVDDFQCRFPILVNRKMAQRRTKRTMKYSYILSRPP</sequence>
<comment type="caution">
    <text evidence="1">The sequence shown here is derived from an EMBL/GenBank/DDBJ whole genome shotgun (WGS) entry which is preliminary data.</text>
</comment>
<proteinExistence type="predicted"/>
<name>A0AAV7KEK7_9METZ</name>